<evidence type="ECO:0000313" key="10">
    <source>
        <dbReference type="Proteomes" id="UP000032522"/>
    </source>
</evidence>
<dbReference type="PANTHER" id="PTHR33602">
    <property type="entry name" value="REGULATORY PROTEIN RECX FAMILY PROTEIN"/>
    <property type="match status" value="1"/>
</dbReference>
<dbReference type="PANTHER" id="PTHR33602:SF1">
    <property type="entry name" value="REGULATORY PROTEIN RECX FAMILY PROTEIN"/>
    <property type="match status" value="1"/>
</dbReference>
<name>A0A0D8BWN6_GEOKU</name>
<dbReference type="Pfam" id="PF21982">
    <property type="entry name" value="RecX_HTH1"/>
    <property type="match status" value="1"/>
</dbReference>
<dbReference type="OrthoDB" id="5421057at2"/>
<evidence type="ECO:0000259" key="8">
    <source>
        <dbReference type="Pfam" id="PF21982"/>
    </source>
</evidence>
<dbReference type="NCBIfam" id="NF010733">
    <property type="entry name" value="PRK14135.1"/>
    <property type="match status" value="1"/>
</dbReference>
<comment type="caution">
    <text evidence="9">The sequence shown here is derived from an EMBL/GenBank/DDBJ whole genome shotgun (WGS) entry which is preliminary data.</text>
</comment>
<dbReference type="GO" id="GO:0006282">
    <property type="term" value="P:regulation of DNA repair"/>
    <property type="evidence" value="ECO:0007669"/>
    <property type="project" value="UniProtKB-UniRule"/>
</dbReference>
<evidence type="ECO:0000256" key="4">
    <source>
        <dbReference type="ARBA" id="ARBA00022490"/>
    </source>
</evidence>
<feature type="domain" description="RecX third three-helical" evidence="7">
    <location>
        <begin position="160"/>
        <end position="206"/>
    </location>
</feature>
<gene>
    <name evidence="5" type="primary">recX</name>
    <name evidence="9" type="ORF">LG52_2729</name>
</gene>
<evidence type="ECO:0000259" key="6">
    <source>
        <dbReference type="Pfam" id="PF02631"/>
    </source>
</evidence>
<dbReference type="AlphaFoldDB" id="A0A0D8BWN6"/>
<dbReference type="Pfam" id="PF02631">
    <property type="entry name" value="RecX_HTH2"/>
    <property type="match status" value="1"/>
</dbReference>
<sequence>MGTIADIAATEQNGERFWIIVHRDGAPPLRLTIDQDVLLQFRLKKGMEISDDLLQHIMHADEVKKAYQQALYFLAHRMRSEHEVAAHLRKKGASDSVIEKVLKKLRAERYVDDEAFATAYVRTQKKTSAKGPLLVRAELERLGVPGRLIEQSLAEYTLAEQVAVARSLYEKAKKQRRAESARAFLERVRQQLMRKGFSHQVIAAVLAEGSAHTEQEEREALRVQAEKAHRRYAHHPRPLYEQKMRQALYRKGFSLDLIDEWLRRQDSEESEKGGSRP</sequence>
<evidence type="ECO:0000313" key="9">
    <source>
        <dbReference type="EMBL" id="KJE28616.1"/>
    </source>
</evidence>
<evidence type="ECO:0000256" key="5">
    <source>
        <dbReference type="HAMAP-Rule" id="MF_01114"/>
    </source>
</evidence>
<evidence type="ECO:0000259" key="7">
    <source>
        <dbReference type="Pfam" id="PF21981"/>
    </source>
</evidence>
<feature type="domain" description="RecX third three-helical" evidence="7">
    <location>
        <begin position="216"/>
        <end position="262"/>
    </location>
</feature>
<dbReference type="HAMAP" id="MF_01114">
    <property type="entry name" value="RecX"/>
    <property type="match status" value="1"/>
</dbReference>
<reference evidence="9 10" key="1">
    <citation type="submission" date="2015-01" db="EMBL/GenBank/DDBJ databases">
        <authorList>
            <person name="Filippidou S."/>
            <person name="Jeanneret N."/>
            <person name="Russel-Delif L."/>
            <person name="Junier T."/>
            <person name="Wunderlin T."/>
            <person name="Molina V."/>
            <person name="Johnson S.L."/>
            <person name="Davenport K.W."/>
            <person name="Chain P.S."/>
            <person name="Dorador C."/>
            <person name="Junier P."/>
        </authorList>
    </citation>
    <scope>NUCLEOTIDE SEQUENCE [LARGE SCALE GENOMIC DNA]</scope>
    <source>
        <strain evidence="9 10">Et7/4</strain>
    </source>
</reference>
<dbReference type="PATRIC" id="fig|1462.6.peg.3012"/>
<feature type="domain" description="RecX second three-helical" evidence="6">
    <location>
        <begin position="112"/>
        <end position="153"/>
    </location>
</feature>
<dbReference type="InterPro" id="IPR053925">
    <property type="entry name" value="RecX_HTH_3rd"/>
</dbReference>
<evidence type="ECO:0000256" key="3">
    <source>
        <dbReference type="ARBA" id="ARBA00018111"/>
    </source>
</evidence>
<feature type="domain" description="RecX first three-helical" evidence="8">
    <location>
        <begin position="66"/>
        <end position="105"/>
    </location>
</feature>
<evidence type="ECO:0000256" key="2">
    <source>
        <dbReference type="ARBA" id="ARBA00009695"/>
    </source>
</evidence>
<proteinExistence type="inferred from homology"/>
<dbReference type="Gene3D" id="1.10.10.10">
    <property type="entry name" value="Winged helix-like DNA-binding domain superfamily/Winged helix DNA-binding domain"/>
    <property type="match status" value="4"/>
</dbReference>
<comment type="function">
    <text evidence="5">Modulates RecA activity.</text>
</comment>
<protein>
    <recommendedName>
        <fullName evidence="3 5">Regulatory protein RecX</fullName>
    </recommendedName>
</protein>
<keyword evidence="4 5" id="KW-0963">Cytoplasm</keyword>
<evidence type="ECO:0000256" key="1">
    <source>
        <dbReference type="ARBA" id="ARBA00004496"/>
    </source>
</evidence>
<dbReference type="Pfam" id="PF21981">
    <property type="entry name" value="RecX_HTH3"/>
    <property type="match status" value="2"/>
</dbReference>
<accession>A0A0D8BWN6</accession>
<organism evidence="9 10">
    <name type="scientific">Geobacillus kaustophilus</name>
    <dbReference type="NCBI Taxonomy" id="1462"/>
    <lineage>
        <taxon>Bacteria</taxon>
        <taxon>Bacillati</taxon>
        <taxon>Bacillota</taxon>
        <taxon>Bacilli</taxon>
        <taxon>Bacillales</taxon>
        <taxon>Anoxybacillaceae</taxon>
        <taxon>Geobacillus</taxon>
        <taxon>Geobacillus thermoleovorans group</taxon>
    </lineage>
</organism>
<dbReference type="InterPro" id="IPR053926">
    <property type="entry name" value="RecX_HTH_1st"/>
</dbReference>
<dbReference type="RefSeq" id="WP_044732314.1">
    <property type="nucleotide sequence ID" value="NZ_JYBP01000003.1"/>
</dbReference>
<dbReference type="InterPro" id="IPR053924">
    <property type="entry name" value="RecX_HTH_2nd"/>
</dbReference>
<comment type="similarity">
    <text evidence="2 5">Belongs to the RecX family.</text>
</comment>
<dbReference type="Proteomes" id="UP000032522">
    <property type="component" value="Unassembled WGS sequence"/>
</dbReference>
<dbReference type="InterPro" id="IPR036388">
    <property type="entry name" value="WH-like_DNA-bd_sf"/>
</dbReference>
<dbReference type="InterPro" id="IPR003783">
    <property type="entry name" value="Regulatory_RecX"/>
</dbReference>
<comment type="subcellular location">
    <subcellularLocation>
        <location evidence="1 5">Cytoplasm</location>
    </subcellularLocation>
</comment>
<dbReference type="GO" id="GO:0005737">
    <property type="term" value="C:cytoplasm"/>
    <property type="evidence" value="ECO:0007669"/>
    <property type="project" value="UniProtKB-SubCell"/>
</dbReference>
<dbReference type="EMBL" id="JYBP01000003">
    <property type="protein sequence ID" value="KJE28616.1"/>
    <property type="molecule type" value="Genomic_DNA"/>
</dbReference>